<protein>
    <submittedName>
        <fullName evidence="2">Uncharacterized protein</fullName>
    </submittedName>
</protein>
<dbReference type="EMBL" id="HBUF01431287">
    <property type="protein sequence ID" value="CAG6741978.1"/>
    <property type="molecule type" value="Transcribed_RNA"/>
</dbReference>
<dbReference type="Gene3D" id="3.30.70.1820">
    <property type="entry name" value="L1 transposable element, RRM domain"/>
    <property type="match status" value="1"/>
</dbReference>
<feature type="compositionally biased region" description="Polar residues" evidence="1">
    <location>
        <begin position="291"/>
        <end position="302"/>
    </location>
</feature>
<evidence type="ECO:0000256" key="1">
    <source>
        <dbReference type="SAM" id="MobiDB-lite"/>
    </source>
</evidence>
<proteinExistence type="predicted"/>
<organism evidence="2">
    <name type="scientific">Cacopsylla melanoneura</name>
    <dbReference type="NCBI Taxonomy" id="428564"/>
    <lineage>
        <taxon>Eukaryota</taxon>
        <taxon>Metazoa</taxon>
        <taxon>Ecdysozoa</taxon>
        <taxon>Arthropoda</taxon>
        <taxon>Hexapoda</taxon>
        <taxon>Insecta</taxon>
        <taxon>Pterygota</taxon>
        <taxon>Neoptera</taxon>
        <taxon>Paraneoptera</taxon>
        <taxon>Hemiptera</taxon>
        <taxon>Sternorrhyncha</taxon>
        <taxon>Psylloidea</taxon>
        <taxon>Psyllidae</taxon>
        <taxon>Psyllinae</taxon>
        <taxon>Cacopsylla</taxon>
    </lineage>
</organism>
<dbReference type="EMBL" id="HBUF01431288">
    <property type="protein sequence ID" value="CAG6741979.1"/>
    <property type="molecule type" value="Transcribed_RNA"/>
</dbReference>
<dbReference type="AlphaFoldDB" id="A0A8D8Z6Q3"/>
<feature type="compositionally biased region" description="Polar residues" evidence="1">
    <location>
        <begin position="259"/>
        <end position="284"/>
    </location>
</feature>
<name>A0A8D8Z6Q3_9HEMI</name>
<feature type="region of interest" description="Disordered" evidence="1">
    <location>
        <begin position="198"/>
        <end position="217"/>
    </location>
</feature>
<feature type="region of interest" description="Disordered" evidence="1">
    <location>
        <begin position="256"/>
        <end position="302"/>
    </location>
</feature>
<sequence length="302" mass="33963">MNFGNITMEALWDRLGSMGTQNAEHHSMVSNKLDNIQKNFDSVTGVLNDHSNQLGSLDYDKRRKNVVIFGVSEDQNDLENVVLSLFCTHMKINGFSLMELDFCRRLGKHPNHVKPRPILVGLTTQRRKIEILKNSTTLKGTPIFVKQDLSIGARETHKKLREERNNLRSQGKNAVIRNGQVICNENYAPRHGFAHTTTTVSSRNASKRALSQSPSDILETQKSAVKKTNQNISEGSDLLNTTMIELEENQHQDNRDIFSDTSSDFATPAQSPRPSITSPRNLLQPSIVPYLNTQQGPSEKNE</sequence>
<reference evidence="2" key="1">
    <citation type="submission" date="2021-05" db="EMBL/GenBank/DDBJ databases">
        <authorList>
            <person name="Alioto T."/>
            <person name="Alioto T."/>
            <person name="Gomez Garrido J."/>
        </authorList>
    </citation>
    <scope>NUCLEOTIDE SEQUENCE</scope>
</reference>
<evidence type="ECO:0000313" key="2">
    <source>
        <dbReference type="EMBL" id="CAG6741979.1"/>
    </source>
</evidence>
<accession>A0A8D8Z6Q3</accession>